<organism evidence="1 2">
    <name type="scientific">Catharanthus roseus</name>
    <name type="common">Madagascar periwinkle</name>
    <name type="synonym">Vinca rosea</name>
    <dbReference type="NCBI Taxonomy" id="4058"/>
    <lineage>
        <taxon>Eukaryota</taxon>
        <taxon>Viridiplantae</taxon>
        <taxon>Streptophyta</taxon>
        <taxon>Embryophyta</taxon>
        <taxon>Tracheophyta</taxon>
        <taxon>Spermatophyta</taxon>
        <taxon>Magnoliopsida</taxon>
        <taxon>eudicotyledons</taxon>
        <taxon>Gunneridae</taxon>
        <taxon>Pentapetalae</taxon>
        <taxon>asterids</taxon>
        <taxon>lamiids</taxon>
        <taxon>Gentianales</taxon>
        <taxon>Apocynaceae</taxon>
        <taxon>Rauvolfioideae</taxon>
        <taxon>Vinceae</taxon>
        <taxon>Catharanthinae</taxon>
        <taxon>Catharanthus</taxon>
    </lineage>
</organism>
<evidence type="ECO:0000313" key="1">
    <source>
        <dbReference type="EMBL" id="KAI5668131.1"/>
    </source>
</evidence>
<reference evidence="2" key="1">
    <citation type="journal article" date="2023" name="Nat. Plants">
        <title>Single-cell RNA sequencing provides a high-resolution roadmap for understanding the multicellular compartmentation of specialized metabolism.</title>
        <authorList>
            <person name="Sun S."/>
            <person name="Shen X."/>
            <person name="Li Y."/>
            <person name="Li Y."/>
            <person name="Wang S."/>
            <person name="Li R."/>
            <person name="Zhang H."/>
            <person name="Shen G."/>
            <person name="Guo B."/>
            <person name="Wei J."/>
            <person name="Xu J."/>
            <person name="St-Pierre B."/>
            <person name="Chen S."/>
            <person name="Sun C."/>
        </authorList>
    </citation>
    <scope>NUCLEOTIDE SEQUENCE [LARGE SCALE GENOMIC DNA]</scope>
</reference>
<comment type="caution">
    <text evidence="1">The sequence shown here is derived from an EMBL/GenBank/DDBJ whole genome shotgun (WGS) entry which is preliminary data.</text>
</comment>
<gene>
    <name evidence="1" type="ORF">M9H77_17984</name>
</gene>
<sequence>MLALSYSGTFAQMGEKTGNFRPSRQNLSDIFAQTGEGFFGNEDPNMFEEFLEPEEYNDHGHLFTIDRIFNLKYKLVDRAKQTAMKANTYLIINRYQKSRTSDRRLYVTLACERRGAVRKSTKPIVDDEEEEVPIKRRGLYGTKNMGVHLN</sequence>
<dbReference type="Proteomes" id="UP001060085">
    <property type="component" value="Linkage Group LG04"/>
</dbReference>
<keyword evidence="2" id="KW-1185">Reference proteome</keyword>
<name>A0ACC0B655_CATRO</name>
<dbReference type="EMBL" id="CM044704">
    <property type="protein sequence ID" value="KAI5668131.1"/>
    <property type="molecule type" value="Genomic_DNA"/>
</dbReference>
<evidence type="ECO:0000313" key="2">
    <source>
        <dbReference type="Proteomes" id="UP001060085"/>
    </source>
</evidence>
<accession>A0ACC0B655</accession>
<proteinExistence type="predicted"/>
<protein>
    <submittedName>
        <fullName evidence="1">Uncharacterized protein</fullName>
    </submittedName>
</protein>